<reference evidence="4" key="2">
    <citation type="journal article" date="2023" name="IMA Fungus">
        <title>Comparative genomic study of the Penicillium genus elucidates a diverse pangenome and 15 lateral gene transfer events.</title>
        <authorList>
            <person name="Petersen C."/>
            <person name="Sorensen T."/>
            <person name="Nielsen M.R."/>
            <person name="Sondergaard T.E."/>
            <person name="Sorensen J.L."/>
            <person name="Fitzpatrick D.A."/>
            <person name="Frisvad J.C."/>
            <person name="Nielsen K.L."/>
        </authorList>
    </citation>
    <scope>NUCLEOTIDE SEQUENCE</scope>
    <source>
        <strain evidence="4">IBT 16125</strain>
    </source>
</reference>
<dbReference type="PANTHER" id="PTHR48051">
    <property type="match status" value="1"/>
</dbReference>
<dbReference type="InterPro" id="IPR050216">
    <property type="entry name" value="LRR_domain-containing"/>
</dbReference>
<evidence type="ECO:0008006" key="6">
    <source>
        <dbReference type="Google" id="ProtNLM"/>
    </source>
</evidence>
<keyword evidence="2" id="KW-0677">Repeat</keyword>
<sequence length="523" mass="58877">MDNEVPLPPPRRIRHRSPSRLSPAGSVASSFRRSRRLSRFDDRSSQPSSDPALFSSDDIPASGLENYHAPVAGAGRKRRYRGTWWGEQVSDPKRKRADFKEKRHVDSGVWMGSDESIAESSLPSEDASNWGEDLLKTVLDPRAPSKVSNAPLLVKPSDIQSASMQPRPIILQGPVESEEHKYVKAVINDCLEKGDDSVDLGNINMRSIPPGLLRPLHHLTKLPSLHEAPVSENAYSSLQPFLRIYLSNNSLNTLYTSEIFDLKDLKVLSLRNNKLTRIPEAIRKLTALQVLNVSVNRLDELPWDLLWLLQQGELKHFTAHPNPFPSIDESGLVDWHCQFDKPNDAKDEDEVEEDTPETTPIPKFRDYEGVPPDDAWTPIHVATGPVSRLDMEGRPLEWNPSLNAVSTTYPSSRAPSLREVSLRAISKLPGIEQLTDLELMEFPALVIPLISLARQARQEGAQHCSICQREFIVPRAKWTEWWDCTPHENGMKRPRVSGEQLRPLPFKRVSCSWACVPGVQSVE</sequence>
<keyword evidence="1" id="KW-0433">Leucine-rich repeat</keyword>
<dbReference type="RefSeq" id="XP_056762641.1">
    <property type="nucleotide sequence ID" value="XM_056913792.1"/>
</dbReference>
<evidence type="ECO:0000256" key="2">
    <source>
        <dbReference type="ARBA" id="ARBA00022737"/>
    </source>
</evidence>
<feature type="region of interest" description="Disordered" evidence="3">
    <location>
        <begin position="342"/>
        <end position="367"/>
    </location>
</feature>
<dbReference type="Proteomes" id="UP001213681">
    <property type="component" value="Unassembled WGS sequence"/>
</dbReference>
<gene>
    <name evidence="4" type="ORF">N7458_010410</name>
</gene>
<protein>
    <recommendedName>
        <fullName evidence="6">Leucine Rich Repeat domain protein</fullName>
    </recommendedName>
</protein>
<dbReference type="InterPro" id="IPR001611">
    <property type="entry name" value="Leu-rich_rpt"/>
</dbReference>
<feature type="compositionally biased region" description="Acidic residues" evidence="3">
    <location>
        <begin position="346"/>
        <end position="356"/>
    </location>
</feature>
<evidence type="ECO:0000313" key="5">
    <source>
        <dbReference type="Proteomes" id="UP001213681"/>
    </source>
</evidence>
<keyword evidence="5" id="KW-1185">Reference proteome</keyword>
<dbReference type="SUPFAM" id="SSF52058">
    <property type="entry name" value="L domain-like"/>
    <property type="match status" value="1"/>
</dbReference>
<evidence type="ECO:0000256" key="3">
    <source>
        <dbReference type="SAM" id="MobiDB-lite"/>
    </source>
</evidence>
<comment type="caution">
    <text evidence="4">The sequence shown here is derived from an EMBL/GenBank/DDBJ whole genome shotgun (WGS) entry which is preliminary data.</text>
</comment>
<organism evidence="4 5">
    <name type="scientific">Penicillium daleae</name>
    <dbReference type="NCBI Taxonomy" id="63821"/>
    <lineage>
        <taxon>Eukaryota</taxon>
        <taxon>Fungi</taxon>
        <taxon>Dikarya</taxon>
        <taxon>Ascomycota</taxon>
        <taxon>Pezizomycotina</taxon>
        <taxon>Eurotiomycetes</taxon>
        <taxon>Eurotiomycetidae</taxon>
        <taxon>Eurotiales</taxon>
        <taxon>Aspergillaceae</taxon>
        <taxon>Penicillium</taxon>
    </lineage>
</organism>
<dbReference type="SMART" id="SM00369">
    <property type="entry name" value="LRR_TYP"/>
    <property type="match status" value="2"/>
</dbReference>
<dbReference type="GeneID" id="81604035"/>
<dbReference type="InterPro" id="IPR032675">
    <property type="entry name" value="LRR_dom_sf"/>
</dbReference>
<proteinExistence type="predicted"/>
<dbReference type="PROSITE" id="PS51450">
    <property type="entry name" value="LRR"/>
    <property type="match status" value="1"/>
</dbReference>
<dbReference type="PANTHER" id="PTHR48051:SF1">
    <property type="entry name" value="RAS SUPPRESSOR PROTEIN 1"/>
    <property type="match status" value="1"/>
</dbReference>
<evidence type="ECO:0000313" key="4">
    <source>
        <dbReference type="EMBL" id="KAJ5439412.1"/>
    </source>
</evidence>
<dbReference type="InterPro" id="IPR003591">
    <property type="entry name" value="Leu-rich_rpt_typical-subtyp"/>
</dbReference>
<reference evidence="4" key="1">
    <citation type="submission" date="2022-12" db="EMBL/GenBank/DDBJ databases">
        <authorList>
            <person name="Petersen C."/>
        </authorList>
    </citation>
    <scope>NUCLEOTIDE SEQUENCE</scope>
    <source>
        <strain evidence="4">IBT 16125</strain>
    </source>
</reference>
<name>A0AAD6BZ90_9EURO</name>
<dbReference type="GO" id="GO:0005737">
    <property type="term" value="C:cytoplasm"/>
    <property type="evidence" value="ECO:0007669"/>
    <property type="project" value="TreeGrafter"/>
</dbReference>
<feature type="compositionally biased region" description="Pro residues" evidence="3">
    <location>
        <begin position="1"/>
        <end position="10"/>
    </location>
</feature>
<dbReference type="AlphaFoldDB" id="A0AAD6BZ90"/>
<evidence type="ECO:0000256" key="1">
    <source>
        <dbReference type="ARBA" id="ARBA00022614"/>
    </source>
</evidence>
<dbReference type="Pfam" id="PF13855">
    <property type="entry name" value="LRR_8"/>
    <property type="match status" value="1"/>
</dbReference>
<feature type="region of interest" description="Disordered" evidence="3">
    <location>
        <begin position="1"/>
        <end position="66"/>
    </location>
</feature>
<accession>A0AAD6BZ90</accession>
<dbReference type="Gene3D" id="3.80.10.10">
    <property type="entry name" value="Ribonuclease Inhibitor"/>
    <property type="match status" value="1"/>
</dbReference>
<dbReference type="EMBL" id="JAPVEA010000008">
    <property type="protein sequence ID" value="KAJ5439412.1"/>
    <property type="molecule type" value="Genomic_DNA"/>
</dbReference>